<dbReference type="Pfam" id="PF01882">
    <property type="entry name" value="DUF58"/>
    <property type="match status" value="1"/>
</dbReference>
<dbReference type="SUPFAM" id="SSF53300">
    <property type="entry name" value="vWA-like"/>
    <property type="match status" value="1"/>
</dbReference>
<dbReference type="RefSeq" id="WP_354699418.1">
    <property type="nucleotide sequence ID" value="NZ_CP114014.1"/>
</dbReference>
<name>A0AAU7B3K0_9ACTN</name>
<feature type="domain" description="DUF58" evidence="1">
    <location>
        <begin position="35"/>
        <end position="251"/>
    </location>
</feature>
<dbReference type="InterPro" id="IPR036465">
    <property type="entry name" value="vWFA_dom_sf"/>
</dbReference>
<accession>A0AAU7B3K0</accession>
<proteinExistence type="predicted"/>
<sequence>MIDALDVALVRHSARTQPGDLKAAGVGAGTELSQLRGYQVGDDVRHLDAAASARTGEPHVRLHVPERTQTTWILLDVSASMAFGTAERLKSDVAEGVTQVVGRLALRRAGALGMVRYGAPGPPRISPLRAGRTALGGLRHALAEGVAADGSEDEHALYDACAALGRLAQTPALVVIVSDFRSTLDPSRALGPLRARHSVLCVEVYDPREVEVPDVGHLSLVDPESGKTVRVNTSSKRVRERFAEIEAERRARLHDELRRLRIGHVPLGTDENWLLALGRALR</sequence>
<dbReference type="EMBL" id="CP114014">
    <property type="protein sequence ID" value="XAY08237.1"/>
    <property type="molecule type" value="Genomic_DNA"/>
</dbReference>
<dbReference type="KEGG" id="parq:DSM112329_05135"/>
<dbReference type="InterPro" id="IPR002881">
    <property type="entry name" value="DUF58"/>
</dbReference>
<reference evidence="2" key="1">
    <citation type="submission" date="2022-12" db="EMBL/GenBank/DDBJ databases">
        <title>Paraconexibacter alkalitolerans sp. nov. and Baekduia alba sp. nov., isolated from soil and emended description of the genera Paraconexibacter (Chun et al., 2020) and Baekduia (An et al., 2020).</title>
        <authorList>
            <person name="Vieira S."/>
            <person name="Huber K.J."/>
            <person name="Geppert A."/>
            <person name="Wolf J."/>
            <person name="Neumann-Schaal M."/>
            <person name="Muesken M."/>
            <person name="Overmann J."/>
        </authorList>
    </citation>
    <scope>NUCLEOTIDE SEQUENCE</scope>
    <source>
        <strain evidence="2">AEG42_29</strain>
    </source>
</reference>
<evidence type="ECO:0000313" key="2">
    <source>
        <dbReference type="EMBL" id="XAY08237.1"/>
    </source>
</evidence>
<dbReference type="PANTHER" id="PTHR33608:SF6">
    <property type="entry name" value="BLL2464 PROTEIN"/>
    <property type="match status" value="1"/>
</dbReference>
<dbReference type="AlphaFoldDB" id="A0AAU7B3K0"/>
<evidence type="ECO:0000259" key="1">
    <source>
        <dbReference type="Pfam" id="PF01882"/>
    </source>
</evidence>
<organism evidence="2">
    <name type="scientific">Paraconexibacter sp. AEG42_29</name>
    <dbReference type="NCBI Taxonomy" id="2997339"/>
    <lineage>
        <taxon>Bacteria</taxon>
        <taxon>Bacillati</taxon>
        <taxon>Actinomycetota</taxon>
        <taxon>Thermoleophilia</taxon>
        <taxon>Solirubrobacterales</taxon>
        <taxon>Paraconexibacteraceae</taxon>
        <taxon>Paraconexibacter</taxon>
    </lineage>
</organism>
<gene>
    <name evidence="2" type="ORF">DSM112329_05135</name>
</gene>
<dbReference type="PANTHER" id="PTHR33608">
    <property type="entry name" value="BLL2464 PROTEIN"/>
    <property type="match status" value="1"/>
</dbReference>
<protein>
    <recommendedName>
        <fullName evidence="1">DUF58 domain-containing protein</fullName>
    </recommendedName>
</protein>